<evidence type="ECO:0000313" key="5">
    <source>
        <dbReference type="EMBL" id="RYB03028.1"/>
    </source>
</evidence>
<keyword evidence="4" id="KW-0479">Metal-binding</keyword>
<dbReference type="Proteomes" id="UP000289411">
    <property type="component" value="Unassembled WGS sequence"/>
</dbReference>
<gene>
    <name evidence="5" type="primary">otsB</name>
    <name evidence="5" type="ORF">D3272_18310</name>
</gene>
<keyword evidence="3 4" id="KW-0378">Hydrolase</keyword>
<organism evidence="5 6">
    <name type="scientific">Lichenibacterium ramalinae</name>
    <dbReference type="NCBI Taxonomy" id="2316527"/>
    <lineage>
        <taxon>Bacteria</taxon>
        <taxon>Pseudomonadati</taxon>
        <taxon>Pseudomonadota</taxon>
        <taxon>Alphaproteobacteria</taxon>
        <taxon>Hyphomicrobiales</taxon>
        <taxon>Lichenihabitantaceae</taxon>
        <taxon>Lichenibacterium</taxon>
    </lineage>
</organism>
<comment type="caution">
    <text evidence="5">The sequence shown here is derived from an EMBL/GenBank/DDBJ whole genome shotgun (WGS) entry which is preliminary data.</text>
</comment>
<reference evidence="5 6" key="1">
    <citation type="submission" date="2018-09" db="EMBL/GenBank/DDBJ databases">
        <authorList>
            <person name="Grouzdev D.S."/>
            <person name="Krutkina M.S."/>
        </authorList>
    </citation>
    <scope>NUCLEOTIDE SEQUENCE [LARGE SCALE GENOMIC DNA]</scope>
    <source>
        <strain evidence="5 6">RmlP001</strain>
    </source>
</reference>
<dbReference type="SUPFAM" id="SSF56784">
    <property type="entry name" value="HAD-like"/>
    <property type="match status" value="1"/>
</dbReference>
<dbReference type="InterPro" id="IPR036412">
    <property type="entry name" value="HAD-like_sf"/>
</dbReference>
<dbReference type="NCBIfam" id="TIGR01484">
    <property type="entry name" value="HAD-SF-IIB"/>
    <property type="match status" value="1"/>
</dbReference>
<dbReference type="Gene3D" id="3.30.70.1020">
    <property type="entry name" value="Trehalose-6-phosphate phosphatase related protein, domain 2"/>
    <property type="match status" value="1"/>
</dbReference>
<dbReference type="EC" id="3.1.3.12" evidence="4"/>
<dbReference type="InterPro" id="IPR023214">
    <property type="entry name" value="HAD_sf"/>
</dbReference>
<evidence type="ECO:0000256" key="3">
    <source>
        <dbReference type="ARBA" id="ARBA00022801"/>
    </source>
</evidence>
<dbReference type="InterPro" id="IPR003337">
    <property type="entry name" value="Trehalose_PPase"/>
</dbReference>
<evidence type="ECO:0000256" key="2">
    <source>
        <dbReference type="ARBA" id="ARBA00008770"/>
    </source>
</evidence>
<comment type="cofactor">
    <cofactor evidence="4">
        <name>Mg(2+)</name>
        <dbReference type="ChEBI" id="CHEBI:18420"/>
    </cofactor>
</comment>
<dbReference type="EMBL" id="QYBC01000016">
    <property type="protein sequence ID" value="RYB03028.1"/>
    <property type="molecule type" value="Genomic_DNA"/>
</dbReference>
<dbReference type="PANTHER" id="PTHR43768:SF3">
    <property type="entry name" value="TREHALOSE 6-PHOSPHATE PHOSPHATASE"/>
    <property type="match status" value="1"/>
</dbReference>
<comment type="function">
    <text evidence="4">Removes the phosphate from trehalose 6-phosphate to produce free trehalose.</text>
</comment>
<dbReference type="PANTHER" id="PTHR43768">
    <property type="entry name" value="TREHALOSE 6-PHOSPHATE PHOSPHATASE"/>
    <property type="match status" value="1"/>
</dbReference>
<dbReference type="InterPro" id="IPR044651">
    <property type="entry name" value="OTSB-like"/>
</dbReference>
<dbReference type="RefSeq" id="WP_129220663.1">
    <property type="nucleotide sequence ID" value="NZ_QYBC01000016.1"/>
</dbReference>
<sequence length="245" mass="25829">MVPEPPPHDACLFLDVDGTLIDIAPTPDAVDVPPSLVAALQRAERALDGALALVSGRSIDQLDRLFAPLSLKASGAHGAEFRFGDGDARWAKAAPIPAPVFDELRALLRNFPASLVEDKGFSYAVHYRAAPDTGPRLHEALGGFLAARPGLGLAILPGHCVYELKRPDIDKGAAIADFMDRAPFAGRRPVFIGDDVTDAPGFLAVRARGGLAYSVGRVFPGVVGTFAEPAAVRHWLAGIGRPETA</sequence>
<dbReference type="AlphaFoldDB" id="A0A4Q2RBF9"/>
<dbReference type="OrthoDB" id="9814913at2"/>
<dbReference type="NCBIfam" id="TIGR00685">
    <property type="entry name" value="T6PP"/>
    <property type="match status" value="1"/>
</dbReference>
<keyword evidence="4" id="KW-0460">Magnesium</keyword>
<proteinExistence type="inferred from homology"/>
<evidence type="ECO:0000256" key="1">
    <source>
        <dbReference type="ARBA" id="ARBA00005199"/>
    </source>
</evidence>
<comment type="catalytic activity">
    <reaction evidence="4">
        <text>alpha,alpha-trehalose 6-phosphate + H2O = alpha,alpha-trehalose + phosphate</text>
        <dbReference type="Rhea" id="RHEA:23420"/>
        <dbReference type="ChEBI" id="CHEBI:15377"/>
        <dbReference type="ChEBI" id="CHEBI:16551"/>
        <dbReference type="ChEBI" id="CHEBI:43474"/>
        <dbReference type="ChEBI" id="CHEBI:58429"/>
        <dbReference type="EC" id="3.1.3.12"/>
    </reaction>
</comment>
<dbReference type="UniPathway" id="UPA00299"/>
<evidence type="ECO:0000313" key="6">
    <source>
        <dbReference type="Proteomes" id="UP000289411"/>
    </source>
</evidence>
<comment type="pathway">
    <text evidence="1 4">Glycan biosynthesis; trehalose biosynthesis.</text>
</comment>
<dbReference type="Gene3D" id="3.40.50.1000">
    <property type="entry name" value="HAD superfamily/HAD-like"/>
    <property type="match status" value="1"/>
</dbReference>
<name>A0A4Q2RBF9_9HYPH</name>
<dbReference type="GO" id="GO:0046872">
    <property type="term" value="F:metal ion binding"/>
    <property type="evidence" value="ECO:0007669"/>
    <property type="project" value="UniProtKB-KW"/>
</dbReference>
<dbReference type="GO" id="GO:0004805">
    <property type="term" value="F:trehalose-phosphatase activity"/>
    <property type="evidence" value="ECO:0007669"/>
    <property type="project" value="UniProtKB-EC"/>
</dbReference>
<evidence type="ECO:0000256" key="4">
    <source>
        <dbReference type="RuleBase" id="RU361117"/>
    </source>
</evidence>
<dbReference type="InterPro" id="IPR006379">
    <property type="entry name" value="HAD-SF_hydro_IIB"/>
</dbReference>
<dbReference type="Pfam" id="PF02358">
    <property type="entry name" value="Trehalose_PPase"/>
    <property type="match status" value="1"/>
</dbReference>
<dbReference type="GO" id="GO:0005992">
    <property type="term" value="P:trehalose biosynthetic process"/>
    <property type="evidence" value="ECO:0007669"/>
    <property type="project" value="UniProtKB-UniPathway"/>
</dbReference>
<keyword evidence="6" id="KW-1185">Reference proteome</keyword>
<reference evidence="5 6" key="2">
    <citation type="submission" date="2019-02" db="EMBL/GenBank/DDBJ databases">
        <title>'Lichenibacterium ramalinii' gen. nov. sp. nov., 'Lichenibacterium minor' gen. nov. sp. nov.</title>
        <authorList>
            <person name="Pankratov T."/>
        </authorList>
    </citation>
    <scope>NUCLEOTIDE SEQUENCE [LARGE SCALE GENOMIC DNA]</scope>
    <source>
        <strain evidence="5 6">RmlP001</strain>
    </source>
</reference>
<comment type="similarity">
    <text evidence="2 4">Belongs to the trehalose phosphatase family.</text>
</comment>
<accession>A0A4Q2RBF9</accession>
<protein>
    <recommendedName>
        <fullName evidence="4">Trehalose 6-phosphate phosphatase</fullName>
        <ecNumber evidence="4">3.1.3.12</ecNumber>
    </recommendedName>
</protein>